<reference evidence="3 4" key="1">
    <citation type="submission" date="2018-06" db="EMBL/GenBank/DDBJ databases">
        <title>Sphaerisporangium craniellae sp. nov., isolated from a marine sponge in the South China Sea.</title>
        <authorList>
            <person name="Li L."/>
        </authorList>
    </citation>
    <scope>NUCLEOTIDE SEQUENCE [LARGE SCALE GENOMIC DNA]</scope>
    <source>
        <strain evidence="3 4">LHW63015</strain>
    </source>
</reference>
<dbReference type="EC" id="5.4.99.5" evidence="1 2"/>
<organism evidence="3 4">
    <name type="scientific">Spongiactinospora rosea</name>
    <dbReference type="NCBI Taxonomy" id="2248750"/>
    <lineage>
        <taxon>Bacteria</taxon>
        <taxon>Bacillati</taxon>
        <taxon>Actinomycetota</taxon>
        <taxon>Actinomycetes</taxon>
        <taxon>Streptosporangiales</taxon>
        <taxon>Streptosporangiaceae</taxon>
        <taxon>Spongiactinospora</taxon>
    </lineage>
</organism>
<dbReference type="Gene3D" id="3.30.1330.40">
    <property type="entry name" value="RutC-like"/>
    <property type="match status" value="1"/>
</dbReference>
<comment type="caution">
    <text evidence="3">The sequence shown here is derived from an EMBL/GenBank/DDBJ whole genome shotgun (WGS) entry which is preliminary data.</text>
</comment>
<evidence type="ECO:0000256" key="1">
    <source>
        <dbReference type="NCBIfam" id="TIGR01796"/>
    </source>
</evidence>
<dbReference type="GO" id="GO:0004106">
    <property type="term" value="F:chorismate mutase activity"/>
    <property type="evidence" value="ECO:0007669"/>
    <property type="project" value="UniProtKB-UniRule"/>
</dbReference>
<proteinExistence type="predicted"/>
<comment type="catalytic activity">
    <reaction evidence="2">
        <text>chorismate = prephenate</text>
        <dbReference type="Rhea" id="RHEA:13897"/>
        <dbReference type="ChEBI" id="CHEBI:29748"/>
        <dbReference type="ChEBI" id="CHEBI:29934"/>
        <dbReference type="EC" id="5.4.99.5"/>
    </reaction>
</comment>
<keyword evidence="2 3" id="KW-0413">Isomerase</keyword>
<dbReference type="CDD" id="cd02185">
    <property type="entry name" value="AroH"/>
    <property type="match status" value="1"/>
</dbReference>
<dbReference type="Proteomes" id="UP000253303">
    <property type="component" value="Unassembled WGS sequence"/>
</dbReference>
<dbReference type="InterPro" id="IPR035959">
    <property type="entry name" value="RutC-like_sf"/>
</dbReference>
<dbReference type="RefSeq" id="WP_113986811.1">
    <property type="nucleotide sequence ID" value="NZ_QMEY01000047.1"/>
</dbReference>
<dbReference type="SUPFAM" id="SSF55298">
    <property type="entry name" value="YjgF-like"/>
    <property type="match status" value="1"/>
</dbReference>
<name>A0A366LE92_9ACTN</name>
<dbReference type="GO" id="GO:0009073">
    <property type="term" value="P:aromatic amino acid family biosynthetic process"/>
    <property type="evidence" value="ECO:0007669"/>
    <property type="project" value="UniProtKB-UniRule"/>
</dbReference>
<dbReference type="InterPro" id="IPR008243">
    <property type="entry name" value="Chorismate_mutase_AroH"/>
</dbReference>
<dbReference type="GO" id="GO:0008652">
    <property type="term" value="P:amino acid biosynthetic process"/>
    <property type="evidence" value="ECO:0007669"/>
    <property type="project" value="UniProtKB-UniRule"/>
</dbReference>
<dbReference type="Pfam" id="PF07736">
    <property type="entry name" value="CM_1"/>
    <property type="match status" value="1"/>
</dbReference>
<dbReference type="OrthoDB" id="9802232at2"/>
<dbReference type="PANTHER" id="PTHR21164:SF0">
    <property type="entry name" value="CHORISMATE MUTASE AROH"/>
    <property type="match status" value="1"/>
</dbReference>
<dbReference type="PROSITE" id="PS51167">
    <property type="entry name" value="CHORISMATE_MUT_1"/>
    <property type="match status" value="1"/>
</dbReference>
<keyword evidence="4" id="KW-1185">Reference proteome</keyword>
<protein>
    <recommendedName>
        <fullName evidence="1 2">chorismate mutase</fullName>
        <ecNumber evidence="1 2">5.4.99.5</ecNumber>
    </recommendedName>
</protein>
<dbReference type="NCBIfam" id="TIGR01796">
    <property type="entry name" value="CM_mono_aroH"/>
    <property type="match status" value="1"/>
</dbReference>
<evidence type="ECO:0000313" key="3">
    <source>
        <dbReference type="EMBL" id="RBQ12187.1"/>
    </source>
</evidence>
<sequence length="139" mass="15026">MNSSAPAVRAIRGAIQVAADDAGEIRVATKELITAVLQQNDVTLDDLISIFFTVTPDLVSEFPALAAYEFGLADVPMLCAVEMSVSDVMPRVIRLMAHVTTSRARAEIRHPYLRGASAITPARVFAERKSRAIFPGISK</sequence>
<dbReference type="PANTHER" id="PTHR21164">
    <property type="entry name" value="CHORISMATE MUTASE"/>
    <property type="match status" value="1"/>
</dbReference>
<dbReference type="AlphaFoldDB" id="A0A366LE92"/>
<evidence type="ECO:0000313" key="4">
    <source>
        <dbReference type="Proteomes" id="UP000253303"/>
    </source>
</evidence>
<evidence type="ECO:0000256" key="2">
    <source>
        <dbReference type="PROSITE-ProRule" id="PRU00514"/>
    </source>
</evidence>
<gene>
    <name evidence="3" type="primary">aroH</name>
    <name evidence="3" type="ORF">DP939_44125</name>
</gene>
<dbReference type="GO" id="GO:0046417">
    <property type="term" value="P:chorismate metabolic process"/>
    <property type="evidence" value="ECO:0007669"/>
    <property type="project" value="TreeGrafter"/>
</dbReference>
<keyword evidence="2" id="KW-0057">Aromatic amino acid biosynthesis</keyword>
<accession>A0A366LE92</accession>
<keyword evidence="2" id="KW-0028">Amino-acid biosynthesis</keyword>
<dbReference type="EMBL" id="QMEY01000047">
    <property type="protein sequence ID" value="RBQ12187.1"/>
    <property type="molecule type" value="Genomic_DNA"/>
</dbReference>